<evidence type="ECO:0000259" key="2">
    <source>
        <dbReference type="Pfam" id="PF01970"/>
    </source>
</evidence>
<sequence length="510" mass="54093">MYDSLLDNISLGFSTAVSAVNIFWCFAGVLLGTFVGVIPGIGALAAISMLFPITFMLDPTSALIMLGGIYYGSTYGGSTASILLNLPGTPATAVTCLDGYPMAQQGRAAVALLMTTVASFVGGSLGVVITMLFAPVISEVALKFGPAEYFSLMLVGLIAASVISSGSPVKSVAMVVLGILFGLVGIDIYSGTSRFTYGAFELIEGINLVALAMGLFGVAEVIASIRRAGITEVDKSINLRSMLPTRDDVRRSVFPLLRGTMIGSFFGALPGTGGSIASFMSYAAEKKIARDPSRFGNGAIEGIMGPESANNAADQTAFIPTLTLGIPGSATMALMLGVLIIHGMAPGPTLMLEHPDLFWGVIMSFWIGNLMLLLLNIPLIGVWVRVLQIPFPILYPSILMFICVGVFTVNNSTFDVMTVVVFGILGYGMRILDFPPAPLLLGFVLGPMMEENFRRALLISRGDLTTFVERPISMAFVLITVALLAWSAWMSYRSHRAHRARTVEVSGSPD</sequence>
<gene>
    <name evidence="3" type="ORF">V3328_22370</name>
</gene>
<organism evidence="3 4">
    <name type="scientific">Microbaculum marinum</name>
    <dbReference type="NCBI Taxonomy" id="1764581"/>
    <lineage>
        <taxon>Bacteria</taxon>
        <taxon>Pseudomonadati</taxon>
        <taxon>Pseudomonadota</taxon>
        <taxon>Alphaproteobacteria</taxon>
        <taxon>Hyphomicrobiales</taxon>
        <taxon>Tepidamorphaceae</taxon>
        <taxon>Microbaculum</taxon>
    </lineage>
</organism>
<proteinExistence type="predicted"/>
<keyword evidence="1" id="KW-1133">Transmembrane helix</keyword>
<dbReference type="PANTHER" id="PTHR35342:SF5">
    <property type="entry name" value="TRICARBOXYLIC TRANSPORT PROTEIN"/>
    <property type="match status" value="1"/>
</dbReference>
<feature type="transmembrane region" description="Helical" evidence="1">
    <location>
        <begin position="172"/>
        <end position="190"/>
    </location>
</feature>
<evidence type="ECO:0000313" key="3">
    <source>
        <dbReference type="EMBL" id="MEJ8574246.1"/>
    </source>
</evidence>
<dbReference type="Pfam" id="PF01970">
    <property type="entry name" value="TctA"/>
    <property type="match status" value="1"/>
</dbReference>
<keyword evidence="1" id="KW-0812">Transmembrane</keyword>
<feature type="transmembrane region" description="Helical" evidence="1">
    <location>
        <begin position="69"/>
        <end position="88"/>
    </location>
</feature>
<reference evidence="3 4" key="1">
    <citation type="submission" date="2024-02" db="EMBL/GenBank/DDBJ databases">
        <title>Genome analysis and characterization of Microbaculum marinisediminis sp. nov., isolated from marine sediment.</title>
        <authorList>
            <person name="Du Z.-J."/>
            <person name="Ye Y.-Q."/>
            <person name="Zhang Z.-R."/>
            <person name="Yuan S.-M."/>
            <person name="Zhang X.-Y."/>
        </authorList>
    </citation>
    <scope>NUCLEOTIDE SEQUENCE [LARGE SCALE GENOMIC DNA]</scope>
    <source>
        <strain evidence="3 4">SDUM1044001</strain>
    </source>
</reference>
<dbReference type="InterPro" id="IPR002823">
    <property type="entry name" value="DUF112_TM"/>
</dbReference>
<feature type="transmembrane region" description="Helical" evidence="1">
    <location>
        <begin position="324"/>
        <end position="345"/>
    </location>
</feature>
<keyword evidence="4" id="KW-1185">Reference proteome</keyword>
<dbReference type="PANTHER" id="PTHR35342">
    <property type="entry name" value="TRICARBOXYLIC TRANSPORT PROTEIN"/>
    <property type="match status" value="1"/>
</dbReference>
<evidence type="ECO:0000313" key="4">
    <source>
        <dbReference type="Proteomes" id="UP001378188"/>
    </source>
</evidence>
<feature type="transmembrane region" description="Helical" evidence="1">
    <location>
        <begin position="149"/>
        <end position="166"/>
    </location>
</feature>
<feature type="domain" description="DUF112" evidence="2">
    <location>
        <begin position="22"/>
        <end position="441"/>
    </location>
</feature>
<accession>A0AAW9RWX8</accession>
<protein>
    <submittedName>
        <fullName evidence="3">Tripartite tricarboxylate transporter permease</fullName>
    </submittedName>
</protein>
<feature type="transmembrane region" description="Helical" evidence="1">
    <location>
        <begin position="108"/>
        <end position="137"/>
    </location>
</feature>
<evidence type="ECO:0000256" key="1">
    <source>
        <dbReference type="SAM" id="Phobius"/>
    </source>
</evidence>
<name>A0AAW9RWX8_9HYPH</name>
<dbReference type="Proteomes" id="UP001378188">
    <property type="component" value="Unassembled WGS sequence"/>
</dbReference>
<feature type="transmembrane region" description="Helical" evidence="1">
    <location>
        <begin position="37"/>
        <end position="57"/>
    </location>
</feature>
<feature type="transmembrane region" description="Helical" evidence="1">
    <location>
        <begin position="398"/>
        <end position="425"/>
    </location>
</feature>
<comment type="caution">
    <text evidence="3">The sequence shown here is derived from an EMBL/GenBank/DDBJ whole genome shotgun (WGS) entry which is preliminary data.</text>
</comment>
<feature type="transmembrane region" description="Helical" evidence="1">
    <location>
        <begin position="472"/>
        <end position="492"/>
    </location>
</feature>
<keyword evidence="1" id="KW-0472">Membrane</keyword>
<feature type="transmembrane region" description="Helical" evidence="1">
    <location>
        <begin position="357"/>
        <end position="386"/>
    </location>
</feature>
<dbReference type="RefSeq" id="WP_340331949.1">
    <property type="nucleotide sequence ID" value="NZ_JAZHOF010000011.1"/>
</dbReference>
<feature type="transmembrane region" description="Helical" evidence="1">
    <location>
        <begin position="12"/>
        <end position="31"/>
    </location>
</feature>
<feature type="transmembrane region" description="Helical" evidence="1">
    <location>
        <begin position="202"/>
        <end position="225"/>
    </location>
</feature>
<dbReference type="EMBL" id="JAZHOF010000011">
    <property type="protein sequence ID" value="MEJ8574246.1"/>
    <property type="molecule type" value="Genomic_DNA"/>
</dbReference>
<dbReference type="AlphaFoldDB" id="A0AAW9RWX8"/>